<gene>
    <name evidence="7" type="ORF">M3I41_02640</name>
</gene>
<evidence type="ECO:0000256" key="4">
    <source>
        <dbReference type="ARBA" id="ARBA00022989"/>
    </source>
</evidence>
<keyword evidence="4 6" id="KW-1133">Transmembrane helix</keyword>
<evidence type="ECO:0000256" key="6">
    <source>
        <dbReference type="SAM" id="Phobius"/>
    </source>
</evidence>
<evidence type="ECO:0000313" key="8">
    <source>
        <dbReference type="Proteomes" id="UP000830236"/>
    </source>
</evidence>
<dbReference type="InterPro" id="IPR050833">
    <property type="entry name" value="Poly_Biosynth_Transport"/>
</dbReference>
<feature type="transmembrane region" description="Helical" evidence="6">
    <location>
        <begin position="243"/>
        <end position="264"/>
    </location>
</feature>
<dbReference type="GO" id="GO:0005886">
    <property type="term" value="C:plasma membrane"/>
    <property type="evidence" value="ECO:0007669"/>
    <property type="project" value="UniProtKB-SubCell"/>
</dbReference>
<feature type="transmembrane region" description="Helical" evidence="6">
    <location>
        <begin position="143"/>
        <end position="160"/>
    </location>
</feature>
<dbReference type="PANTHER" id="PTHR30250:SF26">
    <property type="entry name" value="PSMA PROTEIN"/>
    <property type="match status" value="1"/>
</dbReference>
<dbReference type="KEGG" id="agh:M3I41_02640"/>
<reference evidence="7" key="1">
    <citation type="submission" date="2022-05" db="EMBL/GenBank/DDBJ databases">
        <title>Using nanopore sequencing to obtain complete genomes from saliva samples.</title>
        <authorList>
            <person name="Baker J.L."/>
        </authorList>
    </citation>
    <scope>NUCLEOTIDE SEQUENCE</scope>
    <source>
        <strain evidence="7">JCVI-JB-Ag32</strain>
    </source>
</reference>
<evidence type="ECO:0000313" key="7">
    <source>
        <dbReference type="EMBL" id="UQF80194.1"/>
    </source>
</evidence>
<feature type="transmembrane region" description="Helical" evidence="6">
    <location>
        <begin position="285"/>
        <end position="312"/>
    </location>
</feature>
<evidence type="ECO:0000256" key="3">
    <source>
        <dbReference type="ARBA" id="ARBA00022692"/>
    </source>
</evidence>
<evidence type="ECO:0000256" key="2">
    <source>
        <dbReference type="ARBA" id="ARBA00022475"/>
    </source>
</evidence>
<protein>
    <submittedName>
        <fullName evidence="7">Lipopolysaccharide biosynthesis protein</fullName>
    </submittedName>
</protein>
<dbReference type="Proteomes" id="UP000830236">
    <property type="component" value="Chromosome"/>
</dbReference>
<dbReference type="PANTHER" id="PTHR30250">
    <property type="entry name" value="PST FAMILY PREDICTED COLANIC ACID TRANSPORTER"/>
    <property type="match status" value="1"/>
</dbReference>
<accession>A0A9E7ANF7</accession>
<evidence type="ECO:0000256" key="5">
    <source>
        <dbReference type="ARBA" id="ARBA00023136"/>
    </source>
</evidence>
<comment type="subcellular location">
    <subcellularLocation>
        <location evidence="1">Cell membrane</location>
        <topology evidence="1">Multi-pass membrane protein</topology>
    </subcellularLocation>
</comment>
<name>A0A9E7ANF7_9ACTO</name>
<dbReference type="AlphaFoldDB" id="A0A9E7ANF7"/>
<feature type="transmembrane region" description="Helical" evidence="6">
    <location>
        <begin position="77"/>
        <end position="99"/>
    </location>
</feature>
<feature type="transmembrane region" description="Helical" evidence="6">
    <location>
        <begin position="352"/>
        <end position="372"/>
    </location>
</feature>
<feature type="transmembrane region" description="Helical" evidence="6">
    <location>
        <begin position="324"/>
        <end position="345"/>
    </location>
</feature>
<evidence type="ECO:0000256" key="1">
    <source>
        <dbReference type="ARBA" id="ARBA00004651"/>
    </source>
</evidence>
<keyword evidence="2" id="KW-1003">Cell membrane</keyword>
<sequence length="407" mass="44294">MSASQLSRDYFWNTASSLISSFSIVIMLAVVTHSAGVAAGGVFSLAIAIGQQWQTLGMYEVRTFHVTDVRREFDFPIYLATRILTVAAMIAGIVVYSLFSGGLSASVGLVIAIALLRVFDAYEDVFYSEFQREGRLDLGARASFWRIFTTMAVFCLLVVLTDSLFIASLVSLAVSVVALVVAFYPGARASFGITPSWNWTAIKRLLIECAPLFLASFTAMYLSNAPRYGIKYFMDFTAQGYFAIIYMPAVAINMLSLLVFRPLLTRMATYWVENNWGGFNAIVRRGLLATVGAFAAVALATVTIGVPILNLFFGQDVSGYRLELVVLVGGGALNAAAVILYYALTTMRLQRAVFWGYAAAAVVITVLVVVAIPPLGLLGASLAYLGAMATTVICFWLTMQLRRPKEN</sequence>
<dbReference type="EMBL" id="CP097095">
    <property type="protein sequence ID" value="UQF80194.1"/>
    <property type="molecule type" value="Genomic_DNA"/>
</dbReference>
<keyword evidence="3 6" id="KW-0812">Transmembrane</keyword>
<proteinExistence type="predicted"/>
<feature type="transmembrane region" description="Helical" evidence="6">
    <location>
        <begin position="205"/>
        <end position="223"/>
    </location>
</feature>
<feature type="transmembrane region" description="Helical" evidence="6">
    <location>
        <begin position="166"/>
        <end position="184"/>
    </location>
</feature>
<organism evidence="7 8">
    <name type="scientific">Actinomyces graevenitzii</name>
    <dbReference type="NCBI Taxonomy" id="55565"/>
    <lineage>
        <taxon>Bacteria</taxon>
        <taxon>Bacillati</taxon>
        <taxon>Actinomycetota</taxon>
        <taxon>Actinomycetes</taxon>
        <taxon>Actinomycetales</taxon>
        <taxon>Actinomycetaceae</taxon>
        <taxon>Actinomyces</taxon>
    </lineage>
</organism>
<feature type="transmembrane region" description="Helical" evidence="6">
    <location>
        <begin position="378"/>
        <end position="398"/>
    </location>
</feature>
<keyword evidence="5 6" id="KW-0472">Membrane</keyword>